<dbReference type="GO" id="GO:0005886">
    <property type="term" value="C:plasma membrane"/>
    <property type="evidence" value="ECO:0007669"/>
    <property type="project" value="UniProtKB-SubCell"/>
</dbReference>
<feature type="transmembrane region" description="Helical" evidence="14">
    <location>
        <begin position="471"/>
        <end position="489"/>
    </location>
</feature>
<accession>A0AAU0UPP6</accession>
<feature type="transmembrane region" description="Helical" evidence="14">
    <location>
        <begin position="12"/>
        <end position="30"/>
    </location>
</feature>
<protein>
    <recommendedName>
        <fullName evidence="17">Sodium:solute symporter</fullName>
    </recommendedName>
</protein>
<sequence>MEQNWQLTNTTIGIVFLLISFIAFYFIGWYSNRASKTTSDLYIAGGTIGPLANGLGMASTYMSLATFLGVTALILKLQVPFVFMWIQFILAIPLITILFGTSLRRMGAFTPAHFVKERYGGSAAVVAALWMILVMLMYSLGQMIGIAKTFETLLGIPYIYGLTIGGLIIVGYITIGGMYGASYNAALQMVIMGIVFVIPLGAIMKALGSSGWWFPPLGYGDMVSSMLDVAPDFFDLKYSAKWYFALIPSLTLGGVGLPHLAMRVFTASSLRSARTAMVWYAAILGLVFSATYTMGFAGVYFSQTTGTVISPTDADKITIILNLVYNAEWVSALVIAGAIAAGLSTLNGNLLGIGALVAQDIIATFKPNLQEETKMRIGYGAIAAGGIVSILLAIQPPAFLVVSILWAFGLAGTVSAPLVIMGVWWKEANRYGAIAAATVAGLTYLFVSPYIVPGLTLSGDALTDSLGLSGALLSAPLSFVILIVVSYITNRVPSLANRIPRDENNGLVERIHGWNTVSDSRYASNGGALIIASICSVLVIWAVMPW</sequence>
<name>A0AAU0UPP6_9FIRM</name>
<evidence type="ECO:0000256" key="11">
    <source>
        <dbReference type="ARBA" id="ARBA00023201"/>
    </source>
</evidence>
<dbReference type="InterPro" id="IPR050277">
    <property type="entry name" value="Sodium:Solute_Symporter"/>
</dbReference>
<proteinExistence type="inferred from homology"/>
<keyword evidence="4" id="KW-1003">Cell membrane</keyword>
<feature type="transmembrane region" description="Helical" evidence="14">
    <location>
        <begin position="431"/>
        <end position="451"/>
    </location>
</feature>
<reference evidence="15 16" key="1">
    <citation type="submission" date="2023-04" db="EMBL/GenBank/DDBJ databases">
        <authorList>
            <person name="Hsu D."/>
        </authorList>
    </citation>
    <scope>NUCLEOTIDE SEQUENCE [LARGE SCALE GENOMIC DNA]</scope>
    <source>
        <strain evidence="15 16">MK1</strain>
    </source>
</reference>
<keyword evidence="5 14" id="KW-0812">Transmembrane</keyword>
<feature type="transmembrane region" description="Helical" evidence="14">
    <location>
        <begin position="400"/>
        <end position="424"/>
    </location>
</feature>
<evidence type="ECO:0000313" key="16">
    <source>
        <dbReference type="Proteomes" id="UP001329915"/>
    </source>
</evidence>
<dbReference type="PANTHER" id="PTHR48086">
    <property type="entry name" value="SODIUM/PROLINE SYMPORTER-RELATED"/>
    <property type="match status" value="1"/>
</dbReference>
<feature type="transmembrane region" description="Helical" evidence="14">
    <location>
        <begin position="522"/>
        <end position="544"/>
    </location>
</feature>
<comment type="catalytic activity">
    <reaction evidence="12">
        <text>L-proline(in) + Na(+)(in) = L-proline(out) + Na(+)(out)</text>
        <dbReference type="Rhea" id="RHEA:28967"/>
        <dbReference type="ChEBI" id="CHEBI:29101"/>
        <dbReference type="ChEBI" id="CHEBI:60039"/>
    </reaction>
</comment>
<dbReference type="RefSeq" id="WP_366921689.1">
    <property type="nucleotide sequence ID" value="NZ_CP121694.1"/>
</dbReference>
<evidence type="ECO:0008006" key="17">
    <source>
        <dbReference type="Google" id="ProtNLM"/>
    </source>
</evidence>
<evidence type="ECO:0000256" key="5">
    <source>
        <dbReference type="ARBA" id="ARBA00022692"/>
    </source>
</evidence>
<feature type="transmembrane region" description="Helical" evidence="14">
    <location>
        <begin position="191"/>
        <end position="214"/>
    </location>
</feature>
<keyword evidence="10 14" id="KW-0472">Membrane</keyword>
<evidence type="ECO:0000256" key="2">
    <source>
        <dbReference type="ARBA" id="ARBA00006434"/>
    </source>
</evidence>
<evidence type="ECO:0000256" key="3">
    <source>
        <dbReference type="ARBA" id="ARBA00022448"/>
    </source>
</evidence>
<evidence type="ECO:0000256" key="7">
    <source>
        <dbReference type="ARBA" id="ARBA00022989"/>
    </source>
</evidence>
<evidence type="ECO:0000256" key="12">
    <source>
        <dbReference type="ARBA" id="ARBA00033708"/>
    </source>
</evidence>
<evidence type="ECO:0000256" key="10">
    <source>
        <dbReference type="ARBA" id="ARBA00023136"/>
    </source>
</evidence>
<feature type="transmembrane region" description="Helical" evidence="14">
    <location>
        <begin position="377"/>
        <end position="394"/>
    </location>
</feature>
<evidence type="ECO:0000256" key="13">
    <source>
        <dbReference type="RuleBase" id="RU362091"/>
    </source>
</evidence>
<keyword evidence="7 14" id="KW-1133">Transmembrane helix</keyword>
<organism evidence="15 16">
    <name type="scientific">Metallumcola ferriviriculae</name>
    <dbReference type="NCBI Taxonomy" id="3039180"/>
    <lineage>
        <taxon>Bacteria</taxon>
        <taxon>Bacillati</taxon>
        <taxon>Bacillota</taxon>
        <taxon>Clostridia</taxon>
        <taxon>Neomoorellales</taxon>
        <taxon>Desulfitibacteraceae</taxon>
        <taxon>Metallumcola</taxon>
    </lineage>
</organism>
<keyword evidence="8" id="KW-0915">Sodium</keyword>
<dbReference type="GO" id="GO:0015293">
    <property type="term" value="F:symporter activity"/>
    <property type="evidence" value="ECO:0007669"/>
    <property type="project" value="UniProtKB-KW"/>
</dbReference>
<evidence type="ECO:0000256" key="4">
    <source>
        <dbReference type="ARBA" id="ARBA00022475"/>
    </source>
</evidence>
<dbReference type="Pfam" id="PF00474">
    <property type="entry name" value="SSF"/>
    <property type="match status" value="1"/>
</dbReference>
<evidence type="ECO:0000256" key="9">
    <source>
        <dbReference type="ARBA" id="ARBA00023065"/>
    </source>
</evidence>
<keyword evidence="9" id="KW-0406">Ion transport</keyword>
<dbReference type="PANTHER" id="PTHR48086:SF3">
    <property type="entry name" value="SODIUM_PROLINE SYMPORTER"/>
    <property type="match status" value="1"/>
</dbReference>
<keyword evidence="3" id="KW-0813">Transport</keyword>
<dbReference type="Proteomes" id="UP001329915">
    <property type="component" value="Chromosome"/>
</dbReference>
<keyword evidence="6" id="KW-0769">Symport</keyword>
<comment type="subcellular location">
    <subcellularLocation>
        <location evidence="1">Cell membrane</location>
        <topology evidence="1">Multi-pass membrane protein</topology>
    </subcellularLocation>
</comment>
<evidence type="ECO:0000256" key="8">
    <source>
        <dbReference type="ARBA" id="ARBA00023053"/>
    </source>
</evidence>
<keyword evidence="11" id="KW-0739">Sodium transport</keyword>
<comment type="similarity">
    <text evidence="2 13">Belongs to the sodium:solute symporter (SSF) (TC 2.A.21) family.</text>
</comment>
<dbReference type="AlphaFoldDB" id="A0AAU0UPP6"/>
<feature type="transmembrane region" description="Helical" evidence="14">
    <location>
        <begin position="329"/>
        <end position="357"/>
    </location>
</feature>
<dbReference type="GO" id="GO:0006814">
    <property type="term" value="P:sodium ion transport"/>
    <property type="evidence" value="ECO:0007669"/>
    <property type="project" value="UniProtKB-KW"/>
</dbReference>
<feature type="transmembrane region" description="Helical" evidence="14">
    <location>
        <begin position="51"/>
        <end position="75"/>
    </location>
</feature>
<dbReference type="InterPro" id="IPR001734">
    <property type="entry name" value="Na/solute_symporter"/>
</dbReference>
<evidence type="ECO:0000313" key="15">
    <source>
        <dbReference type="EMBL" id="WRO22275.1"/>
    </source>
</evidence>
<evidence type="ECO:0000256" key="14">
    <source>
        <dbReference type="SAM" id="Phobius"/>
    </source>
</evidence>
<dbReference type="EMBL" id="CP121694">
    <property type="protein sequence ID" value="WRO22275.1"/>
    <property type="molecule type" value="Genomic_DNA"/>
</dbReference>
<gene>
    <name evidence="15" type="ORF">MFMK1_002100</name>
</gene>
<evidence type="ECO:0000256" key="6">
    <source>
        <dbReference type="ARBA" id="ARBA00022847"/>
    </source>
</evidence>
<feature type="transmembrane region" description="Helical" evidence="14">
    <location>
        <begin position="158"/>
        <end position="179"/>
    </location>
</feature>
<feature type="transmembrane region" description="Helical" evidence="14">
    <location>
        <begin position="119"/>
        <end position="138"/>
    </location>
</feature>
<feature type="transmembrane region" description="Helical" evidence="14">
    <location>
        <begin position="81"/>
        <end position="99"/>
    </location>
</feature>
<dbReference type="KEGG" id="dbc:MFMK1_002100"/>
<evidence type="ECO:0000256" key="1">
    <source>
        <dbReference type="ARBA" id="ARBA00004651"/>
    </source>
</evidence>
<dbReference type="PROSITE" id="PS50283">
    <property type="entry name" value="NA_SOLUT_SYMP_3"/>
    <property type="match status" value="1"/>
</dbReference>
<dbReference type="Gene3D" id="1.20.1730.10">
    <property type="entry name" value="Sodium/glucose cotransporter"/>
    <property type="match status" value="1"/>
</dbReference>
<keyword evidence="16" id="KW-1185">Reference proteome</keyword>
<feature type="transmembrane region" description="Helical" evidence="14">
    <location>
        <begin position="242"/>
        <end position="265"/>
    </location>
</feature>
<dbReference type="InterPro" id="IPR038377">
    <property type="entry name" value="Na/Glc_symporter_sf"/>
</dbReference>
<feature type="transmembrane region" description="Helical" evidence="14">
    <location>
        <begin position="277"/>
        <end position="301"/>
    </location>
</feature>